<dbReference type="PANTHER" id="PTHR30146">
    <property type="entry name" value="LACI-RELATED TRANSCRIPTIONAL REPRESSOR"/>
    <property type="match status" value="1"/>
</dbReference>
<name>A0A2R8A8B3_9RHOB</name>
<evidence type="ECO:0000259" key="4">
    <source>
        <dbReference type="PROSITE" id="PS50932"/>
    </source>
</evidence>
<dbReference type="InterPro" id="IPR025997">
    <property type="entry name" value="SBP_2_dom"/>
</dbReference>
<keyword evidence="3" id="KW-0804">Transcription</keyword>
<dbReference type="Pfam" id="PF00356">
    <property type="entry name" value="LacI"/>
    <property type="match status" value="1"/>
</dbReference>
<sequence length="354" mass="38160">MTKRATLQDVADAAGVSYATADRFINRRGGVAEKSRRKVEAAIRALNYIRDDRAANLARNRNYRFVFVLPGGANAFYDALRTSLRDAVVALMPERVTIDIVEFTPFDADDLIARLSALDADVIDGLAVVANADQAVCDRLRALRRQGVAVVSLVAETARDARDAYIGLDNRRAGSLAARMLAFAHRHRAGRILPIVGAHDAPDHAERLGGFLQTMGVLNPDVHILPAVRSSDDAEEVERLVTAATAEGSTITGLYNVGAGNRGLLRALQNRSAHRPAVIVHELSETTEAALRADLIDAIIDQKPQEEIAKALGVLRALADQKTLPPIDLIPAIYMQENLPAASGQGTEMEGNTP</sequence>
<gene>
    <name evidence="5" type="primary">degA_1</name>
    <name evidence="5" type="ORF">POI8812_00556</name>
</gene>
<evidence type="ECO:0000256" key="3">
    <source>
        <dbReference type="ARBA" id="ARBA00023163"/>
    </source>
</evidence>
<reference evidence="5 6" key="1">
    <citation type="submission" date="2018-03" db="EMBL/GenBank/DDBJ databases">
        <authorList>
            <person name="Keele B.F."/>
        </authorList>
    </citation>
    <scope>NUCLEOTIDE SEQUENCE [LARGE SCALE GENOMIC DNA]</scope>
    <source>
        <strain evidence="5 6">CeCT 8812</strain>
    </source>
</reference>
<dbReference type="SUPFAM" id="SSF47413">
    <property type="entry name" value="lambda repressor-like DNA-binding domains"/>
    <property type="match status" value="1"/>
</dbReference>
<accession>A0A2R8A8B3</accession>
<evidence type="ECO:0000313" key="6">
    <source>
        <dbReference type="Proteomes" id="UP000244932"/>
    </source>
</evidence>
<dbReference type="SUPFAM" id="SSF53822">
    <property type="entry name" value="Periplasmic binding protein-like I"/>
    <property type="match status" value="1"/>
</dbReference>
<dbReference type="Gene3D" id="1.10.260.40">
    <property type="entry name" value="lambda repressor-like DNA-binding domains"/>
    <property type="match status" value="1"/>
</dbReference>
<dbReference type="PANTHER" id="PTHR30146:SF152">
    <property type="entry name" value="TRANSCRIPTIONAL REGULATORY PROTEIN"/>
    <property type="match status" value="1"/>
</dbReference>
<dbReference type="Gene3D" id="3.40.50.2300">
    <property type="match status" value="2"/>
</dbReference>
<dbReference type="PROSITE" id="PS50932">
    <property type="entry name" value="HTH_LACI_2"/>
    <property type="match status" value="1"/>
</dbReference>
<dbReference type="InterPro" id="IPR028082">
    <property type="entry name" value="Peripla_BP_I"/>
</dbReference>
<dbReference type="GO" id="GO:0003700">
    <property type="term" value="F:DNA-binding transcription factor activity"/>
    <property type="evidence" value="ECO:0007669"/>
    <property type="project" value="TreeGrafter"/>
</dbReference>
<dbReference type="InterPro" id="IPR010982">
    <property type="entry name" value="Lambda_DNA-bd_dom_sf"/>
</dbReference>
<dbReference type="SMART" id="SM00354">
    <property type="entry name" value="HTH_LACI"/>
    <property type="match status" value="1"/>
</dbReference>
<proteinExistence type="predicted"/>
<dbReference type="GO" id="GO:0000976">
    <property type="term" value="F:transcription cis-regulatory region binding"/>
    <property type="evidence" value="ECO:0007669"/>
    <property type="project" value="TreeGrafter"/>
</dbReference>
<dbReference type="CDD" id="cd06307">
    <property type="entry name" value="PBP1_sugar_binding"/>
    <property type="match status" value="1"/>
</dbReference>
<keyword evidence="2" id="KW-0238">DNA-binding</keyword>
<dbReference type="InterPro" id="IPR000843">
    <property type="entry name" value="HTH_LacI"/>
</dbReference>
<keyword evidence="6" id="KW-1185">Reference proteome</keyword>
<organism evidence="5 6">
    <name type="scientific">Pontivivens insulae</name>
    <dbReference type="NCBI Taxonomy" id="1639689"/>
    <lineage>
        <taxon>Bacteria</taxon>
        <taxon>Pseudomonadati</taxon>
        <taxon>Pseudomonadota</taxon>
        <taxon>Alphaproteobacteria</taxon>
        <taxon>Rhodobacterales</taxon>
        <taxon>Paracoccaceae</taxon>
        <taxon>Pontivivens</taxon>
    </lineage>
</organism>
<dbReference type="CDD" id="cd01392">
    <property type="entry name" value="HTH_LacI"/>
    <property type="match status" value="1"/>
</dbReference>
<keyword evidence="1" id="KW-0805">Transcription regulation</keyword>
<dbReference type="OrthoDB" id="9805774at2"/>
<dbReference type="EMBL" id="OMKW01000001">
    <property type="protein sequence ID" value="SPF28258.1"/>
    <property type="molecule type" value="Genomic_DNA"/>
</dbReference>
<dbReference type="Proteomes" id="UP000244932">
    <property type="component" value="Unassembled WGS sequence"/>
</dbReference>
<evidence type="ECO:0000313" key="5">
    <source>
        <dbReference type="EMBL" id="SPF28258.1"/>
    </source>
</evidence>
<evidence type="ECO:0000256" key="1">
    <source>
        <dbReference type="ARBA" id="ARBA00023015"/>
    </source>
</evidence>
<feature type="domain" description="HTH lacI-type" evidence="4">
    <location>
        <begin position="5"/>
        <end position="59"/>
    </location>
</feature>
<dbReference type="PROSITE" id="PS00356">
    <property type="entry name" value="HTH_LACI_1"/>
    <property type="match status" value="1"/>
</dbReference>
<dbReference type="AlphaFoldDB" id="A0A2R8A8B3"/>
<dbReference type="Pfam" id="PF13407">
    <property type="entry name" value="Peripla_BP_4"/>
    <property type="match status" value="1"/>
</dbReference>
<evidence type="ECO:0000256" key="2">
    <source>
        <dbReference type="ARBA" id="ARBA00023125"/>
    </source>
</evidence>
<protein>
    <submittedName>
        <fullName evidence="5">HTH-type transcriptional regulator DegA</fullName>
    </submittedName>
</protein>
<dbReference type="RefSeq" id="WP_108780980.1">
    <property type="nucleotide sequence ID" value="NZ_OMKW01000001.1"/>
</dbReference>